<evidence type="ECO:0000259" key="2">
    <source>
        <dbReference type="Pfam" id="PF11495"/>
    </source>
</evidence>
<evidence type="ECO:0000256" key="1">
    <source>
        <dbReference type="SAM" id="Phobius"/>
    </source>
</evidence>
<gene>
    <name evidence="3" type="ORF">H1016_01065</name>
</gene>
<dbReference type="SUPFAM" id="SSF159071">
    <property type="entry name" value="TrmB C-terminal domain-like"/>
    <property type="match status" value="1"/>
</dbReference>
<feature type="transmembrane region" description="Helical" evidence="1">
    <location>
        <begin position="7"/>
        <end position="27"/>
    </location>
</feature>
<keyword evidence="4" id="KW-1185">Reference proteome</keyword>
<dbReference type="EMBL" id="DVAB01000010">
    <property type="protein sequence ID" value="HIK00114.1"/>
    <property type="molecule type" value="Genomic_DNA"/>
</dbReference>
<feature type="domain" description="Transcription regulator TrmB C-terminal" evidence="2">
    <location>
        <begin position="42"/>
        <end position="116"/>
    </location>
</feature>
<reference evidence="3 4" key="1">
    <citation type="journal article" name="Nat. Commun.">
        <title>Undinarchaeota illuminate DPANN phylogeny and the impact of gene transfer on archaeal evolution.</title>
        <authorList>
            <person name="Dombrowski N."/>
            <person name="Williams T.A."/>
            <person name="Sun J."/>
            <person name="Woodcroft B.J."/>
            <person name="Lee J.H."/>
            <person name="Minh B.Q."/>
            <person name="Rinke C."/>
            <person name="Spang A."/>
        </authorList>
    </citation>
    <scope>NUCLEOTIDE SEQUENCE [LARGE SCALE GENOMIC DNA]</scope>
    <source>
        <strain evidence="3">MAG_bin1129</strain>
    </source>
</reference>
<dbReference type="Pfam" id="PF11495">
    <property type="entry name" value="Regulator_TrmB"/>
    <property type="match status" value="1"/>
</dbReference>
<dbReference type="AlphaFoldDB" id="A0A832XGF0"/>
<comment type="caution">
    <text evidence="3">The sequence shown here is derived from an EMBL/GenBank/DDBJ whole genome shotgun (WGS) entry which is preliminary data.</text>
</comment>
<dbReference type="InterPro" id="IPR021586">
    <property type="entry name" value="Tscrpt_reg_TrmB_C"/>
</dbReference>
<accession>A0A832XGF0</accession>
<organism evidence="3 4">
    <name type="scientific">Candidatus Naiadarchaeum limnaeum</name>
    <dbReference type="NCBI Taxonomy" id="2756139"/>
    <lineage>
        <taxon>Archaea</taxon>
        <taxon>Candidatus Undinarchaeota</taxon>
        <taxon>Candidatus Undinarchaeia</taxon>
        <taxon>Candidatus Naiadarchaeales</taxon>
        <taxon>Candidatus Naiadarchaeaceae</taxon>
        <taxon>Candidatus Naiadarchaeum</taxon>
    </lineage>
</organism>
<keyword evidence="1" id="KW-0472">Membrane</keyword>
<dbReference type="Proteomes" id="UP000646946">
    <property type="component" value="Unassembled WGS sequence"/>
</dbReference>
<protein>
    <recommendedName>
        <fullName evidence="2">Transcription regulator TrmB C-terminal domain-containing protein</fullName>
    </recommendedName>
</protein>
<name>A0A832XGF0_9ARCH</name>
<sequence length="271" mass="29685">MVGKKNVVNLLIVVIAVALIVAIALRFNISEEMTLNFSGPNVYRAVYVYAAMQEQGFSVNLKFSGKWTDNNEKIDSEGLILNAELASFTILLNGREVTVGGPFSSIDDIQAVSLSLAPNHRAVVKAGLEPLMYKDVSSLTDKLDKFSASLVPRENISEVGISGDITIDSAKTVMPTIIQELNNALRPGNEYVLFERGLILKLNNANLNDLENAGRLLSREGLDVEKIATGRLEIFIRTKNIPPEGRDVLQGKAENTGLKIFLFKIITKPVQ</sequence>
<proteinExistence type="predicted"/>
<evidence type="ECO:0000313" key="4">
    <source>
        <dbReference type="Proteomes" id="UP000646946"/>
    </source>
</evidence>
<keyword evidence="1" id="KW-0812">Transmembrane</keyword>
<keyword evidence="1" id="KW-1133">Transmembrane helix</keyword>
<evidence type="ECO:0000313" key="3">
    <source>
        <dbReference type="EMBL" id="HIK00114.1"/>
    </source>
</evidence>